<dbReference type="PANTHER" id="PTHR43736">
    <property type="entry name" value="ADP-RIBOSE PYROPHOSPHATASE"/>
    <property type="match status" value="1"/>
</dbReference>
<evidence type="ECO:0000256" key="1">
    <source>
        <dbReference type="ARBA" id="ARBA00005582"/>
    </source>
</evidence>
<dbReference type="InterPro" id="IPR015797">
    <property type="entry name" value="NUDIX_hydrolase-like_dom_sf"/>
</dbReference>
<dbReference type="STRING" id="157838.AN964_02635"/>
<dbReference type="OrthoDB" id="369191at2"/>
<dbReference type="CDD" id="cd04686">
    <property type="entry name" value="NUDIX_Hydrolase"/>
    <property type="match status" value="1"/>
</dbReference>
<dbReference type="Gene3D" id="3.90.79.10">
    <property type="entry name" value="Nucleoside Triphosphate Pyrophosphohydrolase"/>
    <property type="match status" value="1"/>
</dbReference>
<dbReference type="PROSITE" id="PS00893">
    <property type="entry name" value="NUDIX_BOX"/>
    <property type="match status" value="1"/>
</dbReference>
<comment type="similarity">
    <text evidence="1">Belongs to the Nudix hydrolase family.</text>
</comment>
<dbReference type="PANTHER" id="PTHR43736:SF1">
    <property type="entry name" value="DIHYDRONEOPTERIN TRIPHOSPHATE DIPHOSPHATASE"/>
    <property type="match status" value="1"/>
</dbReference>
<dbReference type="InterPro" id="IPR000086">
    <property type="entry name" value="NUDIX_hydrolase_dom"/>
</dbReference>
<evidence type="ECO:0000256" key="2">
    <source>
        <dbReference type="ARBA" id="ARBA00022801"/>
    </source>
</evidence>
<reference evidence="4 5" key="1">
    <citation type="submission" date="2015-09" db="EMBL/GenBank/DDBJ databases">
        <title>Genome sequencing project for genomic taxonomy and phylogenomics of Bacillus-like bacteria.</title>
        <authorList>
            <person name="Liu B."/>
            <person name="Wang J."/>
            <person name="Zhu Y."/>
            <person name="Liu G."/>
            <person name="Chen Q."/>
            <person name="Chen Z."/>
            <person name="Lan J."/>
            <person name="Che J."/>
            <person name="Ge C."/>
            <person name="Shi H."/>
            <person name="Pan Z."/>
            <person name="Liu X."/>
        </authorList>
    </citation>
    <scope>NUCLEOTIDE SEQUENCE [LARGE SCALE GENOMIC DNA]</scope>
    <source>
        <strain evidence="4 5">LMG 18435</strain>
    </source>
</reference>
<dbReference type="InterPro" id="IPR020084">
    <property type="entry name" value="NUDIX_hydrolase_CS"/>
</dbReference>
<comment type="caution">
    <text evidence="4">The sequence shown here is derived from an EMBL/GenBank/DDBJ whole genome shotgun (WGS) entry which is preliminary data.</text>
</comment>
<keyword evidence="5" id="KW-1185">Reference proteome</keyword>
<evidence type="ECO:0000313" key="4">
    <source>
        <dbReference type="EMBL" id="KQL52539.1"/>
    </source>
</evidence>
<proteinExistence type="inferred from homology"/>
<dbReference type="PROSITE" id="PS51462">
    <property type="entry name" value="NUDIX"/>
    <property type="match status" value="1"/>
</dbReference>
<dbReference type="SUPFAM" id="SSF55811">
    <property type="entry name" value="Nudix"/>
    <property type="match status" value="1"/>
</dbReference>
<evidence type="ECO:0000259" key="3">
    <source>
        <dbReference type="PROSITE" id="PS51462"/>
    </source>
</evidence>
<gene>
    <name evidence="4" type="ORF">AN964_02635</name>
</gene>
<accession>A0A0Q3WWA5</accession>
<protein>
    <submittedName>
        <fullName evidence="4">DNA mismatch repair protein MutT</fullName>
    </submittedName>
</protein>
<dbReference type="EMBL" id="LJJC01000004">
    <property type="protein sequence ID" value="KQL52539.1"/>
    <property type="molecule type" value="Genomic_DNA"/>
</dbReference>
<dbReference type="Proteomes" id="UP000051888">
    <property type="component" value="Unassembled WGS sequence"/>
</dbReference>
<dbReference type="AlphaFoldDB" id="A0A0Q3WWA5"/>
<feature type="domain" description="Nudix hydrolase" evidence="3">
    <location>
        <begin position="6"/>
        <end position="144"/>
    </location>
</feature>
<sequence length="167" mass="19171">MQKVRKYHRAFGVYGICYENGKLFVINKNGGPYKNRYDLPGGSLEEAESLTSAMKREFLEETGFEIEIKQNIGVIDFMLPWDWKEYTDVHHIAVLYSVKIIGGELTKPIPFDGEDSLGALWISEPDVSIDNSSPLVLKAFEWIRESNLGLHVEVYENWEVKSKNQQP</sequence>
<dbReference type="PATRIC" id="fig|157838.3.peg.581"/>
<organism evidence="4 5">
    <name type="scientific">Heyndrickxia shackletonii</name>
    <dbReference type="NCBI Taxonomy" id="157838"/>
    <lineage>
        <taxon>Bacteria</taxon>
        <taxon>Bacillati</taxon>
        <taxon>Bacillota</taxon>
        <taxon>Bacilli</taxon>
        <taxon>Bacillales</taxon>
        <taxon>Bacillaceae</taxon>
        <taxon>Heyndrickxia</taxon>
    </lineage>
</organism>
<name>A0A0Q3WWA5_9BACI</name>
<dbReference type="Pfam" id="PF00293">
    <property type="entry name" value="NUDIX"/>
    <property type="match status" value="1"/>
</dbReference>
<evidence type="ECO:0000313" key="5">
    <source>
        <dbReference type="Proteomes" id="UP000051888"/>
    </source>
</evidence>
<dbReference type="RefSeq" id="WP_055738230.1">
    <property type="nucleotide sequence ID" value="NZ_JAAIWL010000029.1"/>
</dbReference>
<dbReference type="GO" id="GO:0016787">
    <property type="term" value="F:hydrolase activity"/>
    <property type="evidence" value="ECO:0007669"/>
    <property type="project" value="UniProtKB-KW"/>
</dbReference>
<keyword evidence="2" id="KW-0378">Hydrolase</keyword>